<proteinExistence type="inferred from homology"/>
<dbReference type="InterPro" id="IPR000801">
    <property type="entry name" value="Esterase-like"/>
</dbReference>
<accession>A0A7V8K5Z6</accession>
<comment type="caution">
    <text evidence="3">The sequence shown here is derived from an EMBL/GenBank/DDBJ whole genome shotgun (WGS) entry which is preliminary data.</text>
</comment>
<dbReference type="AlphaFoldDB" id="A0A7V8K5Z6"/>
<reference evidence="3 4" key="1">
    <citation type="submission" date="2017-10" db="EMBL/GenBank/DDBJ databases">
        <title>Whole genome sequencing of Pseudoxanthomonas broegbernensis DSM 12573(T).</title>
        <authorList>
            <person name="Kumar S."/>
            <person name="Bansal K."/>
            <person name="Kaur A."/>
            <person name="Patil P."/>
            <person name="Sharma S."/>
            <person name="Patil P.B."/>
        </authorList>
    </citation>
    <scope>NUCLEOTIDE SEQUENCE [LARGE SCALE GENOMIC DNA]</scope>
    <source>
        <strain evidence="3 4">DSM 12573</strain>
    </source>
</reference>
<dbReference type="PANTHER" id="PTHR40841:SF2">
    <property type="entry name" value="SIDEROPHORE-DEGRADING ESTERASE (EUROFUNG)"/>
    <property type="match status" value="1"/>
</dbReference>
<keyword evidence="4" id="KW-1185">Reference proteome</keyword>
<evidence type="ECO:0008006" key="5">
    <source>
        <dbReference type="Google" id="ProtNLM"/>
    </source>
</evidence>
<comment type="similarity">
    <text evidence="1">Belongs to the esterase D family.</text>
</comment>
<dbReference type="Pfam" id="PF00756">
    <property type="entry name" value="Esterase"/>
    <property type="match status" value="1"/>
</dbReference>
<dbReference type="Proteomes" id="UP000462066">
    <property type="component" value="Unassembled WGS sequence"/>
</dbReference>
<evidence type="ECO:0000256" key="2">
    <source>
        <dbReference type="ARBA" id="ARBA00022801"/>
    </source>
</evidence>
<gene>
    <name evidence="3" type="ORF">B1992_13270</name>
</gene>
<evidence type="ECO:0000313" key="4">
    <source>
        <dbReference type="Proteomes" id="UP000462066"/>
    </source>
</evidence>
<sequence>MTAFAPGIMHPPVRLEETPPMFLRRLALPLALLLGCAAAGPVMARQGAAPEGVAATIADARQFDLQSAQGHAYRIFVAAPQGEAPAAGYPVIYLLDGNSVFGTAVETVRLQRAALGPAVIVAVGYPVGTPFDGPARFRDYTPPTDPRHIPEKFDRSVVTGGQDAFLDFLVAQVRPLVESLHPIDPHRQALFGHSLGGLFVLHTMFTRPELFQKYVAGSPSIWWNGRSVLAELDRFAALPSAARRDVGLMVVVGGEELGHIVLDARDLITRLPPIRDRYLEVAGEGHVSVLPTAINEGLRFALGSGH</sequence>
<organism evidence="3 4">
    <name type="scientific">Pseudoxanthomonas broegbernensis</name>
    <dbReference type="NCBI Taxonomy" id="83619"/>
    <lineage>
        <taxon>Bacteria</taxon>
        <taxon>Pseudomonadati</taxon>
        <taxon>Pseudomonadota</taxon>
        <taxon>Gammaproteobacteria</taxon>
        <taxon>Lysobacterales</taxon>
        <taxon>Lysobacteraceae</taxon>
        <taxon>Pseudoxanthomonas</taxon>
    </lineage>
</organism>
<protein>
    <recommendedName>
        <fullName evidence="5">Ferri-bacillibactin esterase BesA</fullName>
    </recommendedName>
</protein>
<dbReference type="InterPro" id="IPR029058">
    <property type="entry name" value="AB_hydrolase_fold"/>
</dbReference>
<dbReference type="SUPFAM" id="SSF53474">
    <property type="entry name" value="alpha/beta-Hydrolases"/>
    <property type="match status" value="1"/>
</dbReference>
<evidence type="ECO:0000313" key="3">
    <source>
        <dbReference type="EMBL" id="KAF1685088.1"/>
    </source>
</evidence>
<dbReference type="GO" id="GO:0016788">
    <property type="term" value="F:hydrolase activity, acting on ester bonds"/>
    <property type="evidence" value="ECO:0007669"/>
    <property type="project" value="TreeGrafter"/>
</dbReference>
<dbReference type="InterPro" id="IPR052558">
    <property type="entry name" value="Siderophore_Hydrolase_D"/>
</dbReference>
<evidence type="ECO:0000256" key="1">
    <source>
        <dbReference type="ARBA" id="ARBA00005622"/>
    </source>
</evidence>
<dbReference type="EMBL" id="MWIP01000017">
    <property type="protein sequence ID" value="KAF1685088.1"/>
    <property type="molecule type" value="Genomic_DNA"/>
</dbReference>
<dbReference type="Gene3D" id="3.40.50.1820">
    <property type="entry name" value="alpha/beta hydrolase"/>
    <property type="match status" value="1"/>
</dbReference>
<keyword evidence="2" id="KW-0378">Hydrolase</keyword>
<name>A0A7V8K5Z6_9GAMM</name>
<dbReference type="PANTHER" id="PTHR40841">
    <property type="entry name" value="SIDEROPHORE TRIACETYLFUSARININE C ESTERASE"/>
    <property type="match status" value="1"/>
</dbReference>